<accession>A0A385SGC6</accession>
<evidence type="ECO:0000313" key="2">
    <source>
        <dbReference type="Proteomes" id="UP000266183"/>
    </source>
</evidence>
<keyword evidence="2" id="KW-1185">Reference proteome</keyword>
<name>A0A385SGC6_9BACT</name>
<proteinExistence type="predicted"/>
<organism evidence="1 2">
    <name type="scientific">Chryseolinea soli</name>
    <dbReference type="NCBI Taxonomy" id="2321403"/>
    <lineage>
        <taxon>Bacteria</taxon>
        <taxon>Pseudomonadati</taxon>
        <taxon>Bacteroidota</taxon>
        <taxon>Cytophagia</taxon>
        <taxon>Cytophagales</taxon>
        <taxon>Fulvivirgaceae</taxon>
        <taxon>Chryseolinea</taxon>
    </lineage>
</organism>
<dbReference type="Proteomes" id="UP000266183">
    <property type="component" value="Chromosome"/>
</dbReference>
<evidence type="ECO:0000313" key="1">
    <source>
        <dbReference type="EMBL" id="AYB29984.1"/>
    </source>
</evidence>
<dbReference type="AlphaFoldDB" id="A0A385SGC6"/>
<gene>
    <name evidence="1" type="ORF">D4L85_05045</name>
</gene>
<dbReference type="EMBL" id="CP032382">
    <property type="protein sequence ID" value="AYB29984.1"/>
    <property type="molecule type" value="Genomic_DNA"/>
</dbReference>
<reference evidence="2" key="1">
    <citation type="submission" date="2018-09" db="EMBL/GenBank/DDBJ databases">
        <title>Chryseolinea sp. KIS68-18 isolated from soil.</title>
        <authorList>
            <person name="Weon H.-Y."/>
            <person name="Kwon S.-W."/>
            <person name="Lee S.A."/>
        </authorList>
    </citation>
    <scope>NUCLEOTIDE SEQUENCE [LARGE SCALE GENOMIC DNA]</scope>
    <source>
        <strain evidence="2">KIS68-18</strain>
    </source>
</reference>
<protein>
    <submittedName>
        <fullName evidence="1">Uncharacterized protein</fullName>
    </submittedName>
</protein>
<sequence length="66" mass="7769">MDLFASILLKAVANFIVLYHIEFLRYTGEMRYSIEFKGELFSQALHYSVKGIYNSLGYAFCFHMLF</sequence>
<dbReference type="KEGG" id="chk:D4L85_05045"/>